<sequence length="66" mass="7271">MKAIPQQAVRSSLSGQQVTAQPFQLITTGPLSDPDCSRGRLPPRRPGRCFNGPLSPSRWRRPTQVS</sequence>
<keyword evidence="3" id="KW-1185">Reference proteome</keyword>
<feature type="compositionally biased region" description="Polar residues" evidence="1">
    <location>
        <begin position="8"/>
        <end position="30"/>
    </location>
</feature>
<evidence type="ECO:0000256" key="1">
    <source>
        <dbReference type="SAM" id="MobiDB-lite"/>
    </source>
</evidence>
<dbReference type="EMBL" id="CAACVG010009335">
    <property type="protein sequence ID" value="VEN52927.1"/>
    <property type="molecule type" value="Genomic_DNA"/>
</dbReference>
<dbReference type="Proteomes" id="UP000410492">
    <property type="component" value="Unassembled WGS sequence"/>
</dbReference>
<dbReference type="AlphaFoldDB" id="A0A653CYK7"/>
<evidence type="ECO:0000313" key="2">
    <source>
        <dbReference type="EMBL" id="VEN52927.1"/>
    </source>
</evidence>
<reference evidence="2 3" key="1">
    <citation type="submission" date="2019-01" db="EMBL/GenBank/DDBJ databases">
        <authorList>
            <person name="Sayadi A."/>
        </authorList>
    </citation>
    <scope>NUCLEOTIDE SEQUENCE [LARGE SCALE GENOMIC DNA]</scope>
</reference>
<gene>
    <name evidence="2" type="ORF">CALMAC_LOCUS12895</name>
</gene>
<name>A0A653CYK7_CALMS</name>
<feature type="region of interest" description="Disordered" evidence="1">
    <location>
        <begin position="1"/>
        <end position="66"/>
    </location>
</feature>
<dbReference type="OrthoDB" id="10521108at2759"/>
<organism evidence="2 3">
    <name type="scientific">Callosobruchus maculatus</name>
    <name type="common">Southern cowpea weevil</name>
    <name type="synonym">Pulse bruchid</name>
    <dbReference type="NCBI Taxonomy" id="64391"/>
    <lineage>
        <taxon>Eukaryota</taxon>
        <taxon>Metazoa</taxon>
        <taxon>Ecdysozoa</taxon>
        <taxon>Arthropoda</taxon>
        <taxon>Hexapoda</taxon>
        <taxon>Insecta</taxon>
        <taxon>Pterygota</taxon>
        <taxon>Neoptera</taxon>
        <taxon>Endopterygota</taxon>
        <taxon>Coleoptera</taxon>
        <taxon>Polyphaga</taxon>
        <taxon>Cucujiformia</taxon>
        <taxon>Chrysomeloidea</taxon>
        <taxon>Chrysomelidae</taxon>
        <taxon>Bruchinae</taxon>
        <taxon>Bruchini</taxon>
        <taxon>Callosobruchus</taxon>
    </lineage>
</organism>
<accession>A0A653CYK7</accession>
<proteinExistence type="predicted"/>
<evidence type="ECO:0000313" key="3">
    <source>
        <dbReference type="Proteomes" id="UP000410492"/>
    </source>
</evidence>
<protein>
    <submittedName>
        <fullName evidence="2">Uncharacterized protein</fullName>
    </submittedName>
</protein>